<feature type="compositionally biased region" description="Low complexity" evidence="1">
    <location>
        <begin position="89"/>
        <end position="101"/>
    </location>
</feature>
<feature type="compositionally biased region" description="Low complexity" evidence="1">
    <location>
        <begin position="145"/>
        <end position="155"/>
    </location>
</feature>
<proteinExistence type="predicted"/>
<protein>
    <submittedName>
        <fullName evidence="3 4">Uncharacterized protein isoform X1</fullName>
    </submittedName>
</protein>
<dbReference type="RefSeq" id="XP_072583189.1">
    <property type="nucleotide sequence ID" value="XM_072727088.1"/>
</dbReference>
<dbReference type="RefSeq" id="XP_072583190.1">
    <property type="nucleotide sequence ID" value="XM_072727089.1"/>
</dbReference>
<gene>
    <name evidence="3 4 5" type="primary">LOC112932765</name>
</gene>
<reference evidence="3 4" key="1">
    <citation type="submission" date="2025-05" db="UniProtKB">
        <authorList>
            <consortium name="RefSeq"/>
        </authorList>
    </citation>
    <scope>IDENTIFICATION</scope>
    <source>
        <tissue evidence="3 4">Cell line</tissue>
    </source>
</reference>
<feature type="compositionally biased region" description="Low complexity" evidence="1">
    <location>
        <begin position="199"/>
        <end position="210"/>
    </location>
</feature>
<sequence>MRPRCTRGVCVMCIRAAGKGTLSNDSLQTRFPLREAEPPPPSLRPPEGKQLAASFRSCRNRPGALQLRAPAIGSHAAPPAASRRRRGGQRLPRPALSAEVRSPPRPRRPEPGGGRRGVGPRPARPEASRAIALPSSAAPRGAQLPRGGRARSTSGRPRRAARGSGAPCGAPWSRGEARARGRAEALAEDRAPSPEPRARSSPAAGSAAVRGWRGPQAPRSPGSCRSCRWKDHLQEPCNSGPAKENKIY</sequence>
<evidence type="ECO:0000313" key="5">
    <source>
        <dbReference type="RefSeq" id="XP_072583190.1"/>
    </source>
</evidence>
<evidence type="ECO:0000313" key="4">
    <source>
        <dbReference type="RefSeq" id="XP_072583189.1"/>
    </source>
</evidence>
<organism evidence="2 5">
    <name type="scientific">Vulpes vulpes</name>
    <name type="common">Red fox</name>
    <dbReference type="NCBI Taxonomy" id="9627"/>
    <lineage>
        <taxon>Eukaryota</taxon>
        <taxon>Metazoa</taxon>
        <taxon>Chordata</taxon>
        <taxon>Craniata</taxon>
        <taxon>Vertebrata</taxon>
        <taxon>Euteleostomi</taxon>
        <taxon>Mammalia</taxon>
        <taxon>Eutheria</taxon>
        <taxon>Laurasiatheria</taxon>
        <taxon>Carnivora</taxon>
        <taxon>Caniformia</taxon>
        <taxon>Canidae</taxon>
        <taxon>Vulpes</taxon>
    </lineage>
</organism>
<feature type="compositionally biased region" description="Low complexity" evidence="1">
    <location>
        <begin position="162"/>
        <end position="171"/>
    </location>
</feature>
<dbReference type="RefSeq" id="XP_072583187.1">
    <property type="nucleotide sequence ID" value="XM_072727086.1"/>
</dbReference>
<keyword evidence="2" id="KW-1185">Reference proteome</keyword>
<feature type="region of interest" description="Disordered" evidence="1">
    <location>
        <begin position="21"/>
        <end position="248"/>
    </location>
</feature>
<feature type="compositionally biased region" description="Basic and acidic residues" evidence="1">
    <location>
        <begin position="175"/>
        <end position="198"/>
    </location>
</feature>
<dbReference type="Proteomes" id="UP001652641">
    <property type="component" value="Chromosome 11"/>
</dbReference>
<accession>A0ABM4XYR6</accession>
<evidence type="ECO:0000313" key="3">
    <source>
        <dbReference type="RefSeq" id="XP_072583187.1"/>
    </source>
</evidence>
<dbReference type="GeneID" id="112932765"/>
<evidence type="ECO:0000256" key="1">
    <source>
        <dbReference type="SAM" id="MobiDB-lite"/>
    </source>
</evidence>
<name>A0ABM4XYR6_VULVU</name>
<evidence type="ECO:0000313" key="2">
    <source>
        <dbReference type="Proteomes" id="UP001652641"/>
    </source>
</evidence>